<comment type="caution">
    <text evidence="1">The sequence shown here is derived from an EMBL/GenBank/DDBJ whole genome shotgun (WGS) entry which is preliminary data.</text>
</comment>
<dbReference type="Pfam" id="PF08888">
    <property type="entry name" value="HopJ"/>
    <property type="match status" value="1"/>
</dbReference>
<name>A0ABU9G522_9GAMM</name>
<dbReference type="InterPro" id="IPR038604">
    <property type="entry name" value="HopJ_sf"/>
</dbReference>
<dbReference type="InterPro" id="IPR014984">
    <property type="entry name" value="HopJ"/>
</dbReference>
<sequence>MLNSDTLVAKLKSTPQDVQFKEVIGVIEAEYDFTPTAFSNGQQTNGINENNGSCKIFSFAALQQLNEEETLHLFGNFYRVDVLENPDANDHQNIRQFMISGWKGIQFQSPALTKKA</sequence>
<evidence type="ECO:0000313" key="1">
    <source>
        <dbReference type="EMBL" id="MEL0613576.1"/>
    </source>
</evidence>
<keyword evidence="2" id="KW-1185">Reference proteome</keyword>
<dbReference type="RefSeq" id="WP_341562967.1">
    <property type="nucleotide sequence ID" value="NZ_JBAKAQ010000001.1"/>
</dbReference>
<dbReference type="Gene3D" id="3.20.160.10">
    <property type="entry name" value="vpa0580 domain like"/>
    <property type="match status" value="1"/>
</dbReference>
<dbReference type="EMBL" id="JBAKAR010000007">
    <property type="protein sequence ID" value="MEL0613576.1"/>
    <property type="molecule type" value="Genomic_DNA"/>
</dbReference>
<proteinExistence type="predicted"/>
<evidence type="ECO:0000313" key="2">
    <source>
        <dbReference type="Proteomes" id="UP001379949"/>
    </source>
</evidence>
<gene>
    <name evidence="1" type="ORF">V6242_10495</name>
</gene>
<organism evidence="1 2">
    <name type="scientific">Marinomonas arenicola</name>
    <dbReference type="NCBI Taxonomy" id="569601"/>
    <lineage>
        <taxon>Bacteria</taxon>
        <taxon>Pseudomonadati</taxon>
        <taxon>Pseudomonadota</taxon>
        <taxon>Gammaproteobacteria</taxon>
        <taxon>Oceanospirillales</taxon>
        <taxon>Oceanospirillaceae</taxon>
        <taxon>Marinomonas</taxon>
    </lineage>
</organism>
<reference evidence="1 2" key="1">
    <citation type="submission" date="2024-02" db="EMBL/GenBank/DDBJ databases">
        <title>Bacteria isolated from the canopy kelp, Nereocystis luetkeana.</title>
        <authorList>
            <person name="Pfister C.A."/>
            <person name="Younker I.T."/>
            <person name="Light S.H."/>
        </authorList>
    </citation>
    <scope>NUCLEOTIDE SEQUENCE [LARGE SCALE GENOMIC DNA]</scope>
    <source>
        <strain evidence="1 2">TI.4.07</strain>
    </source>
</reference>
<accession>A0ABU9G522</accession>
<protein>
    <submittedName>
        <fullName evidence="1">HopJ type III effector protein</fullName>
    </submittedName>
</protein>
<dbReference type="Proteomes" id="UP001379949">
    <property type="component" value="Unassembled WGS sequence"/>
</dbReference>